<gene>
    <name evidence="2 3" type="primary">LOC124293598</name>
</gene>
<dbReference type="RefSeq" id="XP_046590962.1">
    <property type="nucleotide sequence ID" value="XM_046735006.1"/>
</dbReference>
<reference evidence="2 3" key="1">
    <citation type="submission" date="2025-05" db="UniProtKB">
        <authorList>
            <consortium name="RefSeq"/>
        </authorList>
    </citation>
    <scope>IDENTIFICATION</scope>
    <source>
        <tissue evidence="2 3">Thorax and Abdomen</tissue>
    </source>
</reference>
<evidence type="ECO:0000313" key="2">
    <source>
        <dbReference type="RefSeq" id="XP_046590961.1"/>
    </source>
</evidence>
<protein>
    <submittedName>
        <fullName evidence="2 3">Uncharacterized protein LOC124293598</fullName>
    </submittedName>
</protein>
<dbReference type="RefSeq" id="XP_046590961.1">
    <property type="nucleotide sequence ID" value="XM_046735005.1"/>
</dbReference>
<sequence length="110" mass="12573">MMYPLSVGVDLVEGCNDEPEKTSYLLRTLGLLSIESITKKRSDRADHKRQMSTFFHQADDLQLLGDDEKDFFGIRWLIEGRWGRHCPFVDWAHPASQAPEGLGVAYSPNY</sequence>
<evidence type="ECO:0000313" key="1">
    <source>
        <dbReference type="Proteomes" id="UP000829291"/>
    </source>
</evidence>
<organism evidence="1 3">
    <name type="scientific">Neodiprion lecontei</name>
    <name type="common">Redheaded pine sawfly</name>
    <dbReference type="NCBI Taxonomy" id="441921"/>
    <lineage>
        <taxon>Eukaryota</taxon>
        <taxon>Metazoa</taxon>
        <taxon>Ecdysozoa</taxon>
        <taxon>Arthropoda</taxon>
        <taxon>Hexapoda</taxon>
        <taxon>Insecta</taxon>
        <taxon>Pterygota</taxon>
        <taxon>Neoptera</taxon>
        <taxon>Endopterygota</taxon>
        <taxon>Hymenoptera</taxon>
        <taxon>Tenthredinoidea</taxon>
        <taxon>Diprionidae</taxon>
        <taxon>Diprioninae</taxon>
        <taxon>Neodiprion</taxon>
    </lineage>
</organism>
<dbReference type="Proteomes" id="UP000829291">
    <property type="component" value="Chromosome 3"/>
</dbReference>
<name>A0ABM3FSH1_NEOLC</name>
<dbReference type="GeneID" id="124293598"/>
<proteinExistence type="predicted"/>
<accession>A0ABM3FSH1</accession>
<keyword evidence="1" id="KW-1185">Reference proteome</keyword>
<evidence type="ECO:0000313" key="3">
    <source>
        <dbReference type="RefSeq" id="XP_046590962.1"/>
    </source>
</evidence>